<protein>
    <submittedName>
        <fullName evidence="3">Uncharacterized protein</fullName>
    </submittedName>
</protein>
<feature type="compositionally biased region" description="Low complexity" evidence="2">
    <location>
        <begin position="271"/>
        <end position="285"/>
    </location>
</feature>
<dbReference type="Pfam" id="PF00023">
    <property type="entry name" value="Ank"/>
    <property type="match status" value="1"/>
</dbReference>
<accession>A0A138ZYX6</accession>
<organism evidence="3 4">
    <name type="scientific">Gonapodya prolifera (strain JEL478)</name>
    <name type="common">Monoblepharis prolifera</name>
    <dbReference type="NCBI Taxonomy" id="1344416"/>
    <lineage>
        <taxon>Eukaryota</taxon>
        <taxon>Fungi</taxon>
        <taxon>Fungi incertae sedis</taxon>
        <taxon>Chytridiomycota</taxon>
        <taxon>Chytridiomycota incertae sedis</taxon>
        <taxon>Monoblepharidomycetes</taxon>
        <taxon>Monoblepharidales</taxon>
        <taxon>Gonapodyaceae</taxon>
        <taxon>Gonapodya</taxon>
    </lineage>
</organism>
<feature type="region of interest" description="Disordered" evidence="2">
    <location>
        <begin position="244"/>
        <end position="286"/>
    </location>
</feature>
<dbReference type="EMBL" id="KQ965852">
    <property type="protein sequence ID" value="KXS09700.1"/>
    <property type="molecule type" value="Genomic_DNA"/>
</dbReference>
<dbReference type="Proteomes" id="UP000070544">
    <property type="component" value="Unassembled WGS sequence"/>
</dbReference>
<feature type="compositionally biased region" description="Basic and acidic residues" evidence="2">
    <location>
        <begin position="261"/>
        <end position="270"/>
    </location>
</feature>
<dbReference type="OrthoDB" id="10492421at2759"/>
<proteinExistence type="predicted"/>
<sequence length="362" mass="38693">MSDHLLIDAVESGEALRVRGALKAGAHPDTRKECTFSWNVFPKKEGDDNGNTVGVGVPEVKTETHPGESALTLAILSGRADIVELLLLAGANVHVAADWPISAPVENVWAFSNWEDYHCVTFSYPTALGLAIGKGGKTRWNSGGHRPDWGNEMDRGSVRVNKKGARVHVDTPKSEPDTCAILTFTPSLEIVSLLLRHGARVTDVALRAAGQLDDSRFSSLLVHHQELLVKEVLAQHEAAIKAMPGRRPVIPTPAAATREVPLSERGKDDAGTTPASATPASASNPELESWLAKLESRILSLESSIASLQTSAADSRAAHTSLLDAHKAVTADLDSTKFDARAMRALVGELSREVAALRERVG</sequence>
<dbReference type="PROSITE" id="PS50297">
    <property type="entry name" value="ANK_REP_REGION"/>
    <property type="match status" value="1"/>
</dbReference>
<dbReference type="Gene3D" id="1.25.40.20">
    <property type="entry name" value="Ankyrin repeat-containing domain"/>
    <property type="match status" value="1"/>
</dbReference>
<evidence type="ECO:0000256" key="1">
    <source>
        <dbReference type="PROSITE-ProRule" id="PRU00023"/>
    </source>
</evidence>
<evidence type="ECO:0000313" key="3">
    <source>
        <dbReference type="EMBL" id="KXS09700.1"/>
    </source>
</evidence>
<evidence type="ECO:0000256" key="2">
    <source>
        <dbReference type="SAM" id="MobiDB-lite"/>
    </source>
</evidence>
<name>A0A138ZYX6_GONPJ</name>
<evidence type="ECO:0000313" key="4">
    <source>
        <dbReference type="Proteomes" id="UP000070544"/>
    </source>
</evidence>
<dbReference type="PROSITE" id="PS50088">
    <property type="entry name" value="ANK_REPEAT"/>
    <property type="match status" value="1"/>
</dbReference>
<dbReference type="AlphaFoldDB" id="A0A138ZYX6"/>
<feature type="repeat" description="ANK" evidence="1">
    <location>
        <begin position="66"/>
        <end position="98"/>
    </location>
</feature>
<reference evidence="3 4" key="1">
    <citation type="journal article" date="2015" name="Genome Biol. Evol.">
        <title>Phylogenomic analyses indicate that early fungi evolved digesting cell walls of algal ancestors of land plants.</title>
        <authorList>
            <person name="Chang Y."/>
            <person name="Wang S."/>
            <person name="Sekimoto S."/>
            <person name="Aerts A.L."/>
            <person name="Choi C."/>
            <person name="Clum A."/>
            <person name="LaButti K.M."/>
            <person name="Lindquist E.A."/>
            <person name="Yee Ngan C."/>
            <person name="Ohm R.A."/>
            <person name="Salamov A.A."/>
            <person name="Grigoriev I.V."/>
            <person name="Spatafora J.W."/>
            <person name="Berbee M.L."/>
        </authorList>
    </citation>
    <scope>NUCLEOTIDE SEQUENCE [LARGE SCALE GENOMIC DNA]</scope>
    <source>
        <strain evidence="3 4">JEL478</strain>
    </source>
</reference>
<keyword evidence="4" id="KW-1185">Reference proteome</keyword>
<dbReference type="InterPro" id="IPR002110">
    <property type="entry name" value="Ankyrin_rpt"/>
</dbReference>
<dbReference type="InterPro" id="IPR036770">
    <property type="entry name" value="Ankyrin_rpt-contain_sf"/>
</dbReference>
<dbReference type="SUPFAM" id="SSF48403">
    <property type="entry name" value="Ankyrin repeat"/>
    <property type="match status" value="1"/>
</dbReference>
<keyword evidence="1" id="KW-0040">ANK repeat</keyword>
<gene>
    <name evidence="3" type="ORF">M427DRAFT_63599</name>
</gene>